<dbReference type="HOGENOM" id="CLU_2510026_0_0_3"/>
<sequence length="85" mass="10004">MILKRIIRKLKRNLLAIGDKRFNRTLKVLGEKDRKNLFEIYDYGELCRFRASSFYTKEPETIGWINSFEPTDSFLDIVLSVSSVV</sequence>
<dbReference type="OrthoDB" id="7016221at2"/>
<dbReference type="KEGG" id="pmj:P9211_12501"/>
<name>A9BBG9_PROM4</name>
<accession>A9BBG9</accession>
<proteinExistence type="predicted"/>
<evidence type="ECO:0000313" key="2">
    <source>
        <dbReference type="Proteomes" id="UP000000788"/>
    </source>
</evidence>
<dbReference type="EMBL" id="CP000878">
    <property type="protein sequence ID" value="ABX09181.1"/>
    <property type="molecule type" value="Genomic_DNA"/>
</dbReference>
<evidence type="ECO:0000313" key="1">
    <source>
        <dbReference type="EMBL" id="ABX09181.1"/>
    </source>
</evidence>
<organism evidence="1 2">
    <name type="scientific">Prochlorococcus marinus (strain MIT 9211)</name>
    <dbReference type="NCBI Taxonomy" id="93059"/>
    <lineage>
        <taxon>Bacteria</taxon>
        <taxon>Bacillati</taxon>
        <taxon>Cyanobacteriota</taxon>
        <taxon>Cyanophyceae</taxon>
        <taxon>Synechococcales</taxon>
        <taxon>Prochlorococcaceae</taxon>
        <taxon>Prochlorococcus</taxon>
    </lineage>
</organism>
<dbReference type="AlphaFoldDB" id="A9BBG9"/>
<reference evidence="1 2" key="1">
    <citation type="journal article" date="2007" name="PLoS Genet.">
        <title>Patterns and implications of gene gain and loss in the evolution of Prochlorococcus.</title>
        <authorList>
            <person name="Kettler G.C."/>
            <person name="Martiny A.C."/>
            <person name="Huang K."/>
            <person name="Zucker J."/>
            <person name="Coleman M.L."/>
            <person name="Rodrigue S."/>
            <person name="Chen F."/>
            <person name="Lapidus A."/>
            <person name="Ferriera S."/>
            <person name="Johnson J."/>
            <person name="Steglich C."/>
            <person name="Church G.M."/>
            <person name="Richardson P."/>
            <person name="Chisholm S.W."/>
        </authorList>
    </citation>
    <scope>NUCLEOTIDE SEQUENCE [LARGE SCALE GENOMIC DNA]</scope>
    <source>
        <strain evidence="2">MIT 9211</strain>
    </source>
</reference>
<dbReference type="STRING" id="93059.P9211_12501"/>
<keyword evidence="2" id="KW-1185">Reference proteome</keyword>
<gene>
    <name evidence="1" type="ordered locus">P9211_12501</name>
</gene>
<dbReference type="RefSeq" id="WP_012195802.1">
    <property type="nucleotide sequence ID" value="NC_009976.1"/>
</dbReference>
<protein>
    <submittedName>
        <fullName evidence="1">Uncharacterized protein</fullName>
    </submittedName>
</protein>
<dbReference type="Proteomes" id="UP000000788">
    <property type="component" value="Chromosome"/>
</dbReference>